<protein>
    <submittedName>
        <fullName evidence="3">DUF4855 domain-containing protein</fullName>
    </submittedName>
</protein>
<organism evidence="3 4">
    <name type="scientific">Paenibacillus spongiae</name>
    <dbReference type="NCBI Taxonomy" id="2909671"/>
    <lineage>
        <taxon>Bacteria</taxon>
        <taxon>Bacillati</taxon>
        <taxon>Bacillota</taxon>
        <taxon>Bacilli</taxon>
        <taxon>Bacillales</taxon>
        <taxon>Paenibacillaceae</taxon>
        <taxon>Paenibacillus</taxon>
    </lineage>
</organism>
<feature type="chain" id="PRO_5047312277" evidence="1">
    <location>
        <begin position="25"/>
        <end position="758"/>
    </location>
</feature>
<dbReference type="InterPro" id="IPR008979">
    <property type="entry name" value="Galactose-bd-like_sf"/>
</dbReference>
<dbReference type="InterPro" id="IPR032329">
    <property type="entry name" value="DUF4855"/>
</dbReference>
<dbReference type="InterPro" id="IPR000421">
    <property type="entry name" value="FA58C"/>
</dbReference>
<dbReference type="RefSeq" id="WP_258384913.1">
    <property type="nucleotide sequence ID" value="NZ_CP091430.1"/>
</dbReference>
<feature type="domain" description="F5/8 type C" evidence="2">
    <location>
        <begin position="575"/>
        <end position="747"/>
    </location>
</feature>
<proteinExistence type="predicted"/>
<reference evidence="3" key="1">
    <citation type="submission" date="2022-01" db="EMBL/GenBank/DDBJ databases">
        <title>Paenibacillus spongiae sp. nov., isolated from marine sponge.</title>
        <authorList>
            <person name="Li Z."/>
            <person name="Zhang M."/>
        </authorList>
    </citation>
    <scope>NUCLEOTIDE SEQUENCE</scope>
    <source>
        <strain evidence="3">PHS-Z3</strain>
    </source>
</reference>
<keyword evidence="1" id="KW-0732">Signal</keyword>
<evidence type="ECO:0000313" key="4">
    <source>
        <dbReference type="Proteomes" id="UP001057877"/>
    </source>
</evidence>
<evidence type="ECO:0000313" key="3">
    <source>
        <dbReference type="EMBL" id="UVI28825.1"/>
    </source>
</evidence>
<dbReference type="Gene3D" id="2.60.120.260">
    <property type="entry name" value="Galactose-binding domain-like"/>
    <property type="match status" value="2"/>
</dbReference>
<dbReference type="PROSITE" id="PS50022">
    <property type="entry name" value="FA58C_3"/>
    <property type="match status" value="1"/>
</dbReference>
<sequence length="758" mass="85393">MKFRKLALLFICFAVFASASTVSAGNEYDDEDYYYYEDDGDGSVEEGDDNRGNPTQLKNLALGLNYSLSEQPHEIYPDSGKELTDGQYGSLEFWDGAWQGHPRGMTRQVIFDLGGLKSISQIKSNFLNDTDPGIMLPTAVSYYVSSNGQDWSNLDHVASPRSFWEWSAPKLEQYVWDGEVNGLPGKNAKKNADKALARYVKVTFTMEMFVFIDEIEIWGYDGKVKGAKKLPPDRPAYLKAGEATGGIHNLVLMPNSYYSDQLGDWTKEELIPYISYVNSEGEPQDWFYDGLLFCPNYAPSYRKFGTDPPANSSDWIWYADKTFAADGDLHNLNEAVKEVGAKLGQPDHKVKVVLTIPYPVESQTDFGDIDGDGISENFNSASIGIDAAYNNKLKVINWHVKDLLQKWEDSEFSHLTLSGLYWLSENIEPKTPREKELIKATSDIVHEADLKFFWIPYFQANSVHEWKELGFDAAALQPNHFFFSHGEYRIQDTAQLVQQYGMGFEMETDEDMNKSYALRSKYTEYLNGGVKYGYMKDAFKAHYQGITSLLRAARSNDPEIRMNYDWMYQFVKGTYTEQQGGPADGSVNLAAGLDYTTSSPASEHYSDAGKELTDGFYAGTDLFDWKWQGHAGGDPTREFVFDLGAKKSIGIVRADFLEYADAAIYYPERISVSVSNDGVTWTPVGEALSRTVPGTTRTVEPQVFAWKGDRDGVIGHPDATKVYAQYVKVTVPLQRFIFIDELEVYGLNERTEGAIELP</sequence>
<dbReference type="Proteomes" id="UP001057877">
    <property type="component" value="Chromosome"/>
</dbReference>
<dbReference type="SUPFAM" id="SSF49785">
    <property type="entry name" value="Galactose-binding domain-like"/>
    <property type="match status" value="2"/>
</dbReference>
<evidence type="ECO:0000259" key="2">
    <source>
        <dbReference type="PROSITE" id="PS50022"/>
    </source>
</evidence>
<name>A0ABY5S7Q5_9BACL</name>
<dbReference type="Pfam" id="PF16147">
    <property type="entry name" value="DUF4855"/>
    <property type="match status" value="1"/>
</dbReference>
<feature type="signal peptide" evidence="1">
    <location>
        <begin position="1"/>
        <end position="24"/>
    </location>
</feature>
<dbReference type="EMBL" id="CP091430">
    <property type="protein sequence ID" value="UVI28825.1"/>
    <property type="molecule type" value="Genomic_DNA"/>
</dbReference>
<gene>
    <name evidence="3" type="ORF">L1F29_25795</name>
</gene>
<accession>A0ABY5S7Q5</accession>
<keyword evidence="4" id="KW-1185">Reference proteome</keyword>
<evidence type="ECO:0000256" key="1">
    <source>
        <dbReference type="SAM" id="SignalP"/>
    </source>
</evidence>